<organism evidence="1 2">
    <name type="scientific">Mycolicibacillus trivialis</name>
    <dbReference type="NCBI Taxonomy" id="1798"/>
    <lineage>
        <taxon>Bacteria</taxon>
        <taxon>Bacillati</taxon>
        <taxon>Actinomycetota</taxon>
        <taxon>Actinomycetes</taxon>
        <taxon>Mycobacteriales</taxon>
        <taxon>Mycobacteriaceae</taxon>
        <taxon>Mycolicibacillus</taxon>
    </lineage>
</organism>
<dbReference type="STRING" id="1798.AWC30_04775"/>
<name>A0A1X2EML8_9MYCO</name>
<sequence>MPDRYEEPGRVARVGNTVIRWLAEVGVSIAGSRALTVRGRRSGLPRHVVVNVLSSEGVDYLVSPRGQTQWVRNARAAGEVELGPRWARRRMAVTEIADEAKPQLLRRYLARWHWQVKGVVLGLTPESGDSELAAAAPSFPVFALSRY</sequence>
<dbReference type="InterPro" id="IPR012349">
    <property type="entry name" value="Split_barrel_FMN-bd"/>
</dbReference>
<dbReference type="OrthoDB" id="5186446at2"/>
<reference evidence="1 2" key="1">
    <citation type="submission" date="2016-01" db="EMBL/GenBank/DDBJ databases">
        <title>The new phylogeny of the genus Mycobacterium.</title>
        <authorList>
            <person name="Tarcisio F."/>
            <person name="Conor M."/>
            <person name="Antonella G."/>
            <person name="Elisabetta G."/>
            <person name="Giulia F.S."/>
            <person name="Sara T."/>
            <person name="Anna F."/>
            <person name="Clotilde B."/>
            <person name="Roberto B."/>
            <person name="Veronica D.S."/>
            <person name="Fabio R."/>
            <person name="Monica P."/>
            <person name="Olivier J."/>
            <person name="Enrico T."/>
            <person name="Nicola S."/>
        </authorList>
    </citation>
    <scope>NUCLEOTIDE SEQUENCE [LARGE SCALE GENOMIC DNA]</scope>
    <source>
        <strain evidence="1 2">DSM 44153</strain>
    </source>
</reference>
<accession>A0A1X2EML8</accession>
<proteinExistence type="predicted"/>
<dbReference type="InterPro" id="IPR004378">
    <property type="entry name" value="F420H2_quin_Rdtase"/>
</dbReference>
<dbReference type="RefSeq" id="WP_085109007.1">
    <property type="nucleotide sequence ID" value="NZ_JACKSN010000171.1"/>
</dbReference>
<protein>
    <recommendedName>
        <fullName evidence="3">Nitroreductase</fullName>
    </recommendedName>
</protein>
<dbReference type="GO" id="GO:0016491">
    <property type="term" value="F:oxidoreductase activity"/>
    <property type="evidence" value="ECO:0007669"/>
    <property type="project" value="InterPro"/>
</dbReference>
<evidence type="ECO:0008006" key="3">
    <source>
        <dbReference type="Google" id="ProtNLM"/>
    </source>
</evidence>
<gene>
    <name evidence="1" type="ORF">AWC30_04775</name>
</gene>
<dbReference type="Proteomes" id="UP000193090">
    <property type="component" value="Unassembled WGS sequence"/>
</dbReference>
<dbReference type="Pfam" id="PF04075">
    <property type="entry name" value="F420H2_quin_red"/>
    <property type="match status" value="1"/>
</dbReference>
<dbReference type="Gene3D" id="2.30.110.10">
    <property type="entry name" value="Electron Transport, Fmn-binding Protein, Chain A"/>
    <property type="match status" value="1"/>
</dbReference>
<dbReference type="EMBL" id="LQPZ01000013">
    <property type="protein sequence ID" value="ORX06894.1"/>
    <property type="molecule type" value="Genomic_DNA"/>
</dbReference>
<comment type="caution">
    <text evidence="1">The sequence shown here is derived from an EMBL/GenBank/DDBJ whole genome shotgun (WGS) entry which is preliminary data.</text>
</comment>
<evidence type="ECO:0000313" key="1">
    <source>
        <dbReference type="EMBL" id="ORX06894.1"/>
    </source>
</evidence>
<evidence type="ECO:0000313" key="2">
    <source>
        <dbReference type="Proteomes" id="UP000193090"/>
    </source>
</evidence>
<dbReference type="AlphaFoldDB" id="A0A1X2EML8"/>
<keyword evidence="2" id="KW-1185">Reference proteome</keyword>